<dbReference type="RefSeq" id="WP_258040530.1">
    <property type="nucleotide sequence ID" value="NZ_PQGI02000002.1"/>
</dbReference>
<protein>
    <submittedName>
        <fullName evidence="2">Uncharacterized protein</fullName>
    </submittedName>
</protein>
<dbReference type="Proteomes" id="UP000237365">
    <property type="component" value="Unassembled WGS sequence"/>
</dbReference>
<feature type="region of interest" description="Disordered" evidence="1">
    <location>
        <begin position="37"/>
        <end position="59"/>
    </location>
</feature>
<name>A0AB35Z4I1_SERMA</name>
<dbReference type="EMBL" id="PQGI02000002">
    <property type="protein sequence ID" value="MEX3187841.1"/>
    <property type="molecule type" value="Genomic_DNA"/>
</dbReference>
<gene>
    <name evidence="2" type="ORF">C3R40_014570</name>
</gene>
<reference evidence="2 3" key="2">
    <citation type="submission" date="2024-07" db="EMBL/GenBank/DDBJ databases">
        <authorList>
            <person name="Raymann K."/>
        </authorList>
    </citation>
    <scope>NUCLEOTIDE SEQUENCE [LARGE SCALE GENOMIC DNA]</scope>
    <source>
        <strain evidence="2 3">KZ19</strain>
    </source>
</reference>
<evidence type="ECO:0000256" key="1">
    <source>
        <dbReference type="SAM" id="MobiDB-lite"/>
    </source>
</evidence>
<reference evidence="2 3" key="1">
    <citation type="submission" date="2024-07" db="EMBL/GenBank/DDBJ databases">
        <title>Making a pathogen? Evaluating the impact of protist predation on the evolution of virulence in Serratia marcescens.</title>
        <authorList>
            <person name="Hopkins H."/>
            <person name="Lopezguerra C."/>
            <person name="Lau M.-J."/>
        </authorList>
    </citation>
    <scope>NUCLEOTIDE SEQUENCE [LARGE SCALE GENOMIC DNA]</scope>
    <source>
        <strain evidence="2 3">KZ19</strain>
    </source>
</reference>
<proteinExistence type="predicted"/>
<accession>A0AB35Z4I1</accession>
<dbReference type="AlphaFoldDB" id="A0AB35Z4I1"/>
<organism evidence="2 3">
    <name type="scientific">Serratia marcescens</name>
    <dbReference type="NCBI Taxonomy" id="615"/>
    <lineage>
        <taxon>Bacteria</taxon>
        <taxon>Pseudomonadati</taxon>
        <taxon>Pseudomonadota</taxon>
        <taxon>Gammaproteobacteria</taxon>
        <taxon>Enterobacterales</taxon>
        <taxon>Yersiniaceae</taxon>
        <taxon>Serratia</taxon>
    </lineage>
</organism>
<sequence>MNKQESQHQEAPARPARAFSCPQSGRLCAILSRFPARRQSHANKSDHRSSVPPARQKPHEINILPTKTALHRTRLRNLDQEIFSVLIFYKTPRRAAPRLGLCEQSQTEKIEKNFSVFQFSDHTALWVFYLTD</sequence>
<evidence type="ECO:0000313" key="2">
    <source>
        <dbReference type="EMBL" id="MEX3187841.1"/>
    </source>
</evidence>
<evidence type="ECO:0000313" key="3">
    <source>
        <dbReference type="Proteomes" id="UP000237365"/>
    </source>
</evidence>
<comment type="caution">
    <text evidence="2">The sequence shown here is derived from an EMBL/GenBank/DDBJ whole genome shotgun (WGS) entry which is preliminary data.</text>
</comment>